<proteinExistence type="predicted"/>
<feature type="compositionally biased region" description="Low complexity" evidence="1">
    <location>
        <begin position="85"/>
        <end position="96"/>
    </location>
</feature>
<protein>
    <submittedName>
        <fullName evidence="2">Uncharacterized protein</fullName>
    </submittedName>
</protein>
<dbReference type="Proteomes" id="UP000053573">
    <property type="component" value="Unassembled WGS sequence"/>
</dbReference>
<feature type="region of interest" description="Disordered" evidence="1">
    <location>
        <begin position="50"/>
        <end position="96"/>
    </location>
</feature>
<dbReference type="EMBL" id="LDEV01002240">
    <property type="protein sequence ID" value="KLJ09848.1"/>
    <property type="molecule type" value="Genomic_DNA"/>
</dbReference>
<evidence type="ECO:0000256" key="1">
    <source>
        <dbReference type="SAM" id="MobiDB-lite"/>
    </source>
</evidence>
<keyword evidence="3" id="KW-1185">Reference proteome</keyword>
<name>A0A0H1BFI6_9EURO</name>
<comment type="caution">
    <text evidence="2">The sequence shown here is derived from an EMBL/GenBank/DDBJ whole genome shotgun (WGS) entry which is preliminary data.</text>
</comment>
<accession>A0A0H1BFI6</accession>
<evidence type="ECO:0000313" key="2">
    <source>
        <dbReference type="EMBL" id="KLJ09848.1"/>
    </source>
</evidence>
<gene>
    <name evidence="2" type="ORF">EMPG_14729</name>
</gene>
<reference evidence="3" key="1">
    <citation type="journal article" date="2015" name="PLoS Genet.">
        <title>The dynamic genome and transcriptome of the human fungal pathogen Blastomyces and close relative Emmonsia.</title>
        <authorList>
            <person name="Munoz J.F."/>
            <person name="Gauthier G.M."/>
            <person name="Desjardins C.A."/>
            <person name="Gallo J.E."/>
            <person name="Holder J."/>
            <person name="Sullivan T.D."/>
            <person name="Marty A.J."/>
            <person name="Carmen J.C."/>
            <person name="Chen Z."/>
            <person name="Ding L."/>
            <person name="Gujja S."/>
            <person name="Magrini V."/>
            <person name="Misas E."/>
            <person name="Mitreva M."/>
            <person name="Priest M."/>
            <person name="Saif S."/>
            <person name="Whiston E.A."/>
            <person name="Young S."/>
            <person name="Zeng Q."/>
            <person name="Goldman W.E."/>
            <person name="Mardis E.R."/>
            <person name="Taylor J.W."/>
            <person name="McEwen J.G."/>
            <person name="Clay O.K."/>
            <person name="Klein B.S."/>
            <person name="Cuomo C.A."/>
        </authorList>
    </citation>
    <scope>NUCLEOTIDE SEQUENCE [LARGE SCALE GENOMIC DNA]</scope>
    <source>
        <strain evidence="3">UAMH 139</strain>
    </source>
</reference>
<dbReference type="AlphaFoldDB" id="A0A0H1BFI6"/>
<sequence>MTSRCPPSLHLGVEPLMPQVLSPLPILHKKQTRRQIAIKKMLRRRNYRLLPADHQFRPSHPPPPANASLIRSRNPVRQTTPSLPPSSRSSRPSNPL</sequence>
<organism evidence="2 3">
    <name type="scientific">Blastomyces silverae</name>
    <dbReference type="NCBI Taxonomy" id="2060906"/>
    <lineage>
        <taxon>Eukaryota</taxon>
        <taxon>Fungi</taxon>
        <taxon>Dikarya</taxon>
        <taxon>Ascomycota</taxon>
        <taxon>Pezizomycotina</taxon>
        <taxon>Eurotiomycetes</taxon>
        <taxon>Eurotiomycetidae</taxon>
        <taxon>Onygenales</taxon>
        <taxon>Ajellomycetaceae</taxon>
        <taxon>Blastomyces</taxon>
    </lineage>
</organism>
<evidence type="ECO:0000313" key="3">
    <source>
        <dbReference type="Proteomes" id="UP000053573"/>
    </source>
</evidence>
<feature type="compositionally biased region" description="Polar residues" evidence="1">
    <location>
        <begin position="69"/>
        <end position="80"/>
    </location>
</feature>